<accession>A0A2P8CT05</accession>
<evidence type="ECO:0000259" key="5">
    <source>
        <dbReference type="PROSITE" id="PS50977"/>
    </source>
</evidence>
<feature type="DNA-binding region" description="H-T-H motif" evidence="4">
    <location>
        <begin position="24"/>
        <end position="43"/>
    </location>
</feature>
<dbReference type="Pfam" id="PF16925">
    <property type="entry name" value="TetR_C_13"/>
    <property type="match status" value="1"/>
</dbReference>
<dbReference type="Gene3D" id="1.10.10.60">
    <property type="entry name" value="Homeodomain-like"/>
    <property type="match status" value="1"/>
</dbReference>
<dbReference type="AlphaFoldDB" id="A0A2P8CT05"/>
<dbReference type="Gene3D" id="1.10.357.10">
    <property type="entry name" value="Tetracycline Repressor, domain 2"/>
    <property type="match status" value="1"/>
</dbReference>
<keyword evidence="7" id="KW-1185">Reference proteome</keyword>
<dbReference type="Pfam" id="PF00440">
    <property type="entry name" value="TetR_N"/>
    <property type="match status" value="1"/>
</dbReference>
<evidence type="ECO:0000256" key="1">
    <source>
        <dbReference type="ARBA" id="ARBA00023015"/>
    </source>
</evidence>
<gene>
    <name evidence="6" type="ORF">CLV63_13063</name>
</gene>
<evidence type="ECO:0000313" key="7">
    <source>
        <dbReference type="Proteomes" id="UP000240542"/>
    </source>
</evidence>
<dbReference type="SUPFAM" id="SSF46689">
    <property type="entry name" value="Homeodomain-like"/>
    <property type="match status" value="1"/>
</dbReference>
<evidence type="ECO:0000256" key="2">
    <source>
        <dbReference type="ARBA" id="ARBA00023125"/>
    </source>
</evidence>
<evidence type="ECO:0000313" key="6">
    <source>
        <dbReference type="EMBL" id="PSK88101.1"/>
    </source>
</evidence>
<dbReference type="PRINTS" id="PR00455">
    <property type="entry name" value="HTHTETR"/>
</dbReference>
<evidence type="ECO:0000256" key="4">
    <source>
        <dbReference type="PROSITE-ProRule" id="PRU00335"/>
    </source>
</evidence>
<proteinExistence type="predicted"/>
<sequence>MFDEERALDAAMRTFWANGYEATSTKDLCDATGLGRSSIYNTFTSKHELFQRALTRYMDGMTSAQTAVLDDAEQPPTERIRTLFAQIIEGEFSNRREGRSLGCLTVNTTVELAGHDAETAQLLDRDRELRLSSLRDVLALGQRTGEFGTRQDPETLAHFVTSMISGMRVAAQGGADRATLESIAATAIEALAP</sequence>
<dbReference type="InterPro" id="IPR009057">
    <property type="entry name" value="Homeodomain-like_sf"/>
</dbReference>
<name>A0A2P8CT05_9ACTN</name>
<dbReference type="Proteomes" id="UP000240542">
    <property type="component" value="Unassembled WGS sequence"/>
</dbReference>
<keyword evidence="2 4" id="KW-0238">DNA-binding</keyword>
<dbReference type="InterPro" id="IPR036271">
    <property type="entry name" value="Tet_transcr_reg_TetR-rel_C_sf"/>
</dbReference>
<feature type="domain" description="HTH tetR-type" evidence="5">
    <location>
        <begin position="1"/>
        <end position="61"/>
    </location>
</feature>
<evidence type="ECO:0000256" key="3">
    <source>
        <dbReference type="ARBA" id="ARBA00023163"/>
    </source>
</evidence>
<comment type="caution">
    <text evidence="6">The sequence shown here is derived from an EMBL/GenBank/DDBJ whole genome shotgun (WGS) entry which is preliminary data.</text>
</comment>
<organism evidence="6 7">
    <name type="scientific">Murinocardiopsis flavida</name>
    <dbReference type="NCBI Taxonomy" id="645275"/>
    <lineage>
        <taxon>Bacteria</taxon>
        <taxon>Bacillati</taxon>
        <taxon>Actinomycetota</taxon>
        <taxon>Actinomycetes</taxon>
        <taxon>Streptosporangiales</taxon>
        <taxon>Nocardiopsidaceae</taxon>
        <taxon>Murinocardiopsis</taxon>
    </lineage>
</organism>
<dbReference type="GO" id="GO:0003677">
    <property type="term" value="F:DNA binding"/>
    <property type="evidence" value="ECO:0007669"/>
    <property type="project" value="UniProtKB-UniRule"/>
</dbReference>
<dbReference type="PANTHER" id="PTHR47506">
    <property type="entry name" value="TRANSCRIPTIONAL REGULATORY PROTEIN"/>
    <property type="match status" value="1"/>
</dbReference>
<keyword evidence="1" id="KW-0805">Transcription regulation</keyword>
<dbReference type="InterPro" id="IPR001647">
    <property type="entry name" value="HTH_TetR"/>
</dbReference>
<dbReference type="PANTHER" id="PTHR47506:SF1">
    <property type="entry name" value="HTH-TYPE TRANSCRIPTIONAL REGULATOR YJDC"/>
    <property type="match status" value="1"/>
</dbReference>
<dbReference type="InterPro" id="IPR011075">
    <property type="entry name" value="TetR_C"/>
</dbReference>
<dbReference type="SUPFAM" id="SSF48498">
    <property type="entry name" value="Tetracyclin repressor-like, C-terminal domain"/>
    <property type="match status" value="1"/>
</dbReference>
<dbReference type="EMBL" id="PYGA01000030">
    <property type="protein sequence ID" value="PSK88101.1"/>
    <property type="molecule type" value="Genomic_DNA"/>
</dbReference>
<keyword evidence="3" id="KW-0804">Transcription</keyword>
<protein>
    <submittedName>
        <fullName evidence="6">TetR family transcriptional regulator</fullName>
    </submittedName>
</protein>
<reference evidence="6 7" key="1">
    <citation type="submission" date="2018-03" db="EMBL/GenBank/DDBJ databases">
        <title>Genomic Encyclopedia of Archaeal and Bacterial Type Strains, Phase II (KMG-II): from individual species to whole genera.</title>
        <authorList>
            <person name="Goeker M."/>
        </authorList>
    </citation>
    <scope>NUCLEOTIDE SEQUENCE [LARGE SCALE GENOMIC DNA]</scope>
    <source>
        <strain evidence="6 7">DSM 45312</strain>
    </source>
</reference>
<dbReference type="PROSITE" id="PS50977">
    <property type="entry name" value="HTH_TETR_2"/>
    <property type="match status" value="1"/>
</dbReference>